<dbReference type="Pfam" id="PF14291">
    <property type="entry name" value="DUF4371"/>
    <property type="match status" value="1"/>
</dbReference>
<dbReference type="Proteomes" id="UP001165289">
    <property type="component" value="Unassembled WGS sequence"/>
</dbReference>
<evidence type="ECO:0000313" key="2">
    <source>
        <dbReference type="EMBL" id="KAI6658671.1"/>
    </source>
</evidence>
<keyword evidence="3" id="KW-1185">Reference proteome</keyword>
<feature type="domain" description="DUF4371" evidence="1">
    <location>
        <begin position="23"/>
        <end position="156"/>
    </location>
</feature>
<comment type="caution">
    <text evidence="2">The sequence shown here is derived from an EMBL/GenBank/DDBJ whole genome shotgun (WGS) entry which is preliminary data.</text>
</comment>
<dbReference type="EMBL" id="JAKMXF010000085">
    <property type="protein sequence ID" value="KAI6658671.1"/>
    <property type="molecule type" value="Genomic_DNA"/>
</dbReference>
<dbReference type="InterPro" id="IPR025398">
    <property type="entry name" value="DUF4371"/>
</dbReference>
<evidence type="ECO:0000259" key="1">
    <source>
        <dbReference type="Pfam" id="PF14291"/>
    </source>
</evidence>
<dbReference type="PANTHER" id="PTHR45749:SF21">
    <property type="entry name" value="DUF4371 DOMAIN-CONTAINING PROTEIN"/>
    <property type="match status" value="1"/>
</dbReference>
<evidence type="ECO:0000313" key="3">
    <source>
        <dbReference type="Proteomes" id="UP001165289"/>
    </source>
</evidence>
<reference evidence="2 3" key="1">
    <citation type="journal article" date="2023" name="BMC Biol.">
        <title>The compact genome of the sponge Oopsacas minuta (Hexactinellida) is lacking key metazoan core genes.</title>
        <authorList>
            <person name="Santini S."/>
            <person name="Schenkelaars Q."/>
            <person name="Jourda C."/>
            <person name="Duchesne M."/>
            <person name="Belahbib H."/>
            <person name="Rocher C."/>
            <person name="Selva M."/>
            <person name="Riesgo A."/>
            <person name="Vervoort M."/>
            <person name="Leys S.P."/>
            <person name="Kodjabachian L."/>
            <person name="Le Bivic A."/>
            <person name="Borchiellini C."/>
            <person name="Claverie J.M."/>
            <person name="Renard E."/>
        </authorList>
    </citation>
    <scope>NUCLEOTIDE SEQUENCE [LARGE SCALE GENOMIC DNA]</scope>
    <source>
        <strain evidence="2">SPO-2</strain>
    </source>
</reference>
<dbReference type="AlphaFoldDB" id="A0AAV7KB72"/>
<name>A0AAV7KB72_9METZ</name>
<proteinExistence type="predicted"/>
<gene>
    <name evidence="2" type="ORF">LOD99_11017</name>
</gene>
<protein>
    <submittedName>
        <fullName evidence="2">Zinc finger MYM-type protein 1-like</fullName>
    </submittedName>
</protein>
<dbReference type="PANTHER" id="PTHR45749">
    <property type="match status" value="1"/>
</dbReference>
<accession>A0AAV7KB72</accession>
<organism evidence="2 3">
    <name type="scientific">Oopsacas minuta</name>
    <dbReference type="NCBI Taxonomy" id="111878"/>
    <lineage>
        <taxon>Eukaryota</taxon>
        <taxon>Metazoa</taxon>
        <taxon>Porifera</taxon>
        <taxon>Hexactinellida</taxon>
        <taxon>Hexasterophora</taxon>
        <taxon>Lyssacinosida</taxon>
        <taxon>Leucopsacidae</taxon>
        <taxon>Oopsacas</taxon>
    </lineage>
</organism>
<sequence>MAHVDAVHTWEEFKVNIQHGTTIARTLDKIGKNVIKEIVTMSKPLRRFLLCAKQEIALRGHDETGETLNTGNLGSLLTFIGKHGQIVGERIKEGPQSAKYTSREIQNELLGVMSDMVLQTISNEVQKAGIYSLLADGTKDISRKEQLSIVLRYVNNGRFMSVLLGILLQNKWMQNHSISIFVMRFRAATYFQKTASVSATTEYLYEWQVFRCPGPI</sequence>